<protein>
    <submittedName>
        <fullName evidence="2">Uncharacterized protein</fullName>
    </submittedName>
</protein>
<dbReference type="OrthoDB" id="2985022at2759"/>
<dbReference type="AlphaFoldDB" id="A0A409WNS0"/>
<sequence>MHFIGLTFAIISSFSLFAAASPAFGAVWSALFYTDVVTHGPTLQKNFARQVTAKQLQDWLATTDANITYIGQPVGNSSDLSKRQFPQTTVVYCTSKSGTICGGSCSMYTGGPACLAAPSTSCLMATRDVSFCDGNACGGSCNQFNSCGTRLDGGFCSTPGTSSINVGA</sequence>
<comment type="caution">
    <text evidence="2">The sequence shown here is derived from an EMBL/GenBank/DDBJ whole genome shotgun (WGS) entry which is preliminary data.</text>
</comment>
<evidence type="ECO:0000313" key="3">
    <source>
        <dbReference type="Proteomes" id="UP000284706"/>
    </source>
</evidence>
<accession>A0A409WNS0</accession>
<evidence type="ECO:0000256" key="1">
    <source>
        <dbReference type="SAM" id="SignalP"/>
    </source>
</evidence>
<feature type="signal peptide" evidence="1">
    <location>
        <begin position="1"/>
        <end position="20"/>
    </location>
</feature>
<name>A0A409WNS0_9AGAR</name>
<keyword evidence="3" id="KW-1185">Reference proteome</keyword>
<keyword evidence="1" id="KW-0732">Signal</keyword>
<dbReference type="Proteomes" id="UP000284706">
    <property type="component" value="Unassembled WGS sequence"/>
</dbReference>
<proteinExistence type="predicted"/>
<gene>
    <name evidence="2" type="ORF">CVT26_011783</name>
</gene>
<evidence type="ECO:0000313" key="2">
    <source>
        <dbReference type="EMBL" id="PPQ80149.1"/>
    </source>
</evidence>
<feature type="chain" id="PRO_5019118594" evidence="1">
    <location>
        <begin position="21"/>
        <end position="168"/>
    </location>
</feature>
<reference evidence="2 3" key="1">
    <citation type="journal article" date="2018" name="Evol. Lett.">
        <title>Horizontal gene cluster transfer increased hallucinogenic mushroom diversity.</title>
        <authorList>
            <person name="Reynolds H.T."/>
            <person name="Vijayakumar V."/>
            <person name="Gluck-Thaler E."/>
            <person name="Korotkin H.B."/>
            <person name="Matheny P.B."/>
            <person name="Slot J.C."/>
        </authorList>
    </citation>
    <scope>NUCLEOTIDE SEQUENCE [LARGE SCALE GENOMIC DNA]</scope>
    <source>
        <strain evidence="2 3">SRW20</strain>
    </source>
</reference>
<organism evidence="2 3">
    <name type="scientific">Gymnopilus dilepis</name>
    <dbReference type="NCBI Taxonomy" id="231916"/>
    <lineage>
        <taxon>Eukaryota</taxon>
        <taxon>Fungi</taxon>
        <taxon>Dikarya</taxon>
        <taxon>Basidiomycota</taxon>
        <taxon>Agaricomycotina</taxon>
        <taxon>Agaricomycetes</taxon>
        <taxon>Agaricomycetidae</taxon>
        <taxon>Agaricales</taxon>
        <taxon>Agaricineae</taxon>
        <taxon>Hymenogastraceae</taxon>
        <taxon>Gymnopilus</taxon>
    </lineage>
</organism>
<dbReference type="InParanoid" id="A0A409WNS0"/>
<dbReference type="EMBL" id="NHYE01004967">
    <property type="protein sequence ID" value="PPQ80149.1"/>
    <property type="molecule type" value="Genomic_DNA"/>
</dbReference>